<protein>
    <recommendedName>
        <fullName evidence="4">ATP-binding protein</fullName>
    </recommendedName>
</protein>
<reference evidence="2 3" key="1">
    <citation type="submission" date="2024-03" db="EMBL/GenBank/DDBJ databases">
        <title>Novel species of the genus Variovorax.</title>
        <authorList>
            <person name="Liu Q."/>
            <person name="Xin Y.-H."/>
        </authorList>
    </citation>
    <scope>NUCLEOTIDE SEQUENCE [LARGE SCALE GENOMIC DNA]</scope>
    <source>
        <strain evidence="2 3">KACC 18901</strain>
    </source>
</reference>
<dbReference type="Proteomes" id="UP001367030">
    <property type="component" value="Unassembled WGS sequence"/>
</dbReference>
<keyword evidence="3" id="KW-1185">Reference proteome</keyword>
<accession>A0ABU8XCQ0</accession>
<evidence type="ECO:0000313" key="2">
    <source>
        <dbReference type="EMBL" id="MEJ8857439.1"/>
    </source>
</evidence>
<comment type="caution">
    <text evidence="2">The sequence shown here is derived from an EMBL/GenBank/DDBJ whole genome shotgun (WGS) entry which is preliminary data.</text>
</comment>
<dbReference type="RefSeq" id="WP_340337511.1">
    <property type="nucleotide sequence ID" value="NZ_JBBKZS010000011.1"/>
</dbReference>
<evidence type="ECO:0000313" key="3">
    <source>
        <dbReference type="Proteomes" id="UP001367030"/>
    </source>
</evidence>
<name>A0ABU8XCQ0_9BURK</name>
<evidence type="ECO:0000256" key="1">
    <source>
        <dbReference type="SAM" id="MobiDB-lite"/>
    </source>
</evidence>
<dbReference type="EMBL" id="JBBKZS010000011">
    <property type="protein sequence ID" value="MEJ8857439.1"/>
    <property type="molecule type" value="Genomic_DNA"/>
</dbReference>
<organism evidence="2 3">
    <name type="scientific">Variovorax robiniae</name>
    <dbReference type="NCBI Taxonomy" id="1836199"/>
    <lineage>
        <taxon>Bacteria</taxon>
        <taxon>Pseudomonadati</taxon>
        <taxon>Pseudomonadota</taxon>
        <taxon>Betaproteobacteria</taxon>
        <taxon>Burkholderiales</taxon>
        <taxon>Comamonadaceae</taxon>
        <taxon>Variovorax</taxon>
    </lineage>
</organism>
<sequence>MTLNHNQESKRAGESSADTPPPVGAANADVYTLGSKPMSMRLEGPSGLGKSQWLADEMQFLRQRSWARLFQELRTPRQDFALTRAGTMTLDVCTEGCSRDHKVIFIARSLKLTLEIPFHTARTRSAISAVQQAAAAFRGAQHKIETVEADQRLCSEVLTAHCRSLGLELKATAHRVPFVWVRV</sequence>
<proteinExistence type="predicted"/>
<evidence type="ECO:0008006" key="4">
    <source>
        <dbReference type="Google" id="ProtNLM"/>
    </source>
</evidence>
<gene>
    <name evidence="2" type="ORF">WKW79_22900</name>
</gene>
<feature type="region of interest" description="Disordered" evidence="1">
    <location>
        <begin position="1"/>
        <end position="29"/>
    </location>
</feature>